<feature type="transmembrane region" description="Helical" evidence="7">
    <location>
        <begin position="185"/>
        <end position="205"/>
    </location>
</feature>
<dbReference type="InterPro" id="IPR031976">
    <property type="entry name" value="NRho"/>
</dbReference>
<keyword evidence="11" id="KW-1185">Reference proteome</keyword>
<organism evidence="10 11">
    <name type="scientific">Azomonas agilis</name>
    <dbReference type="NCBI Taxonomy" id="116849"/>
    <lineage>
        <taxon>Bacteria</taxon>
        <taxon>Pseudomonadati</taxon>
        <taxon>Pseudomonadota</taxon>
        <taxon>Gammaproteobacteria</taxon>
        <taxon>Pseudomonadales</taxon>
        <taxon>Pseudomonadaceae</taxon>
        <taxon>Azomonas</taxon>
    </lineage>
</organism>
<dbReference type="GO" id="GO:0016020">
    <property type="term" value="C:membrane"/>
    <property type="evidence" value="ECO:0007669"/>
    <property type="project" value="UniProtKB-SubCell"/>
</dbReference>
<evidence type="ECO:0000313" key="10">
    <source>
        <dbReference type="EMBL" id="TWH65056.1"/>
    </source>
</evidence>
<dbReference type="Proteomes" id="UP000319627">
    <property type="component" value="Unassembled WGS sequence"/>
</dbReference>
<dbReference type="Gene3D" id="3.30.70.2080">
    <property type="match status" value="1"/>
</dbReference>
<proteinExistence type="predicted"/>
<dbReference type="RefSeq" id="WP_144571696.1">
    <property type="nucleotide sequence ID" value="NZ_VLKG01000006.1"/>
</dbReference>
<comment type="subcellular location">
    <subcellularLocation>
        <location evidence="1">Membrane</location>
        <topology evidence="1">Multi-pass membrane protein</topology>
    </subcellularLocation>
</comment>
<evidence type="ECO:0000259" key="8">
    <source>
        <dbReference type="Pfam" id="PF01694"/>
    </source>
</evidence>
<dbReference type="Pfam" id="PF01694">
    <property type="entry name" value="Rhomboid"/>
    <property type="match status" value="1"/>
</dbReference>
<dbReference type="Gene3D" id="1.20.1540.10">
    <property type="entry name" value="Rhomboid-like"/>
    <property type="match status" value="1"/>
</dbReference>
<accession>A0A562I2N0</accession>
<dbReference type="Pfam" id="PF16733">
    <property type="entry name" value="NRho"/>
    <property type="match status" value="1"/>
</dbReference>
<evidence type="ECO:0000256" key="7">
    <source>
        <dbReference type="SAM" id="Phobius"/>
    </source>
</evidence>
<evidence type="ECO:0000256" key="2">
    <source>
        <dbReference type="ARBA" id="ARBA00022475"/>
    </source>
</evidence>
<protein>
    <submittedName>
        <fullName evidence="10">GlpG protein</fullName>
    </submittedName>
</protein>
<keyword evidence="3" id="KW-0997">Cell inner membrane</keyword>
<dbReference type="OrthoDB" id="9778341at2"/>
<feature type="transmembrane region" description="Helical" evidence="7">
    <location>
        <begin position="149"/>
        <end position="173"/>
    </location>
</feature>
<dbReference type="EMBL" id="VLKG01000006">
    <property type="protein sequence ID" value="TWH65056.1"/>
    <property type="molecule type" value="Genomic_DNA"/>
</dbReference>
<keyword evidence="2" id="KW-1003">Cell membrane</keyword>
<gene>
    <name evidence="10" type="ORF">LX59_02000</name>
</gene>
<feature type="domain" description="Peptidase S54 rhomboid" evidence="8">
    <location>
        <begin position="147"/>
        <end position="288"/>
    </location>
</feature>
<dbReference type="AlphaFoldDB" id="A0A562I2N0"/>
<evidence type="ECO:0000259" key="9">
    <source>
        <dbReference type="Pfam" id="PF16733"/>
    </source>
</evidence>
<feature type="domain" description="Rhomboid protease N-terminal" evidence="9">
    <location>
        <begin position="6"/>
        <end position="64"/>
    </location>
</feature>
<keyword evidence="5 7" id="KW-1133">Transmembrane helix</keyword>
<dbReference type="InterPro" id="IPR022764">
    <property type="entry name" value="Peptidase_S54_rhomboid_dom"/>
</dbReference>
<comment type="caution">
    <text evidence="10">The sequence shown here is derived from an EMBL/GenBank/DDBJ whole genome shotgun (WGS) entry which is preliminary data.</text>
</comment>
<evidence type="ECO:0000313" key="11">
    <source>
        <dbReference type="Proteomes" id="UP000319627"/>
    </source>
</evidence>
<feature type="transmembrane region" description="Helical" evidence="7">
    <location>
        <begin position="211"/>
        <end position="228"/>
    </location>
</feature>
<feature type="transmembrane region" description="Helical" evidence="7">
    <location>
        <begin position="240"/>
        <end position="260"/>
    </location>
</feature>
<dbReference type="InterPro" id="IPR035952">
    <property type="entry name" value="Rhomboid-like_sf"/>
</dbReference>
<feature type="transmembrane region" description="Helical" evidence="7">
    <location>
        <begin position="272"/>
        <end position="293"/>
    </location>
</feature>
<dbReference type="InterPro" id="IPR038244">
    <property type="entry name" value="NRho_sf"/>
</dbReference>
<dbReference type="PANTHER" id="PTHR43066">
    <property type="entry name" value="RHOMBOID-RELATED PROTEIN"/>
    <property type="match status" value="1"/>
</dbReference>
<dbReference type="GO" id="GO:0004252">
    <property type="term" value="F:serine-type endopeptidase activity"/>
    <property type="evidence" value="ECO:0007669"/>
    <property type="project" value="InterPro"/>
</dbReference>
<feature type="transmembrane region" description="Helical" evidence="7">
    <location>
        <begin position="94"/>
        <end position="113"/>
    </location>
</feature>
<sequence length="301" mass="33499">MNVTLCEALRRPTIEDLSGFLALLRQLHIPCRIYEEGEYQVLVVPVEQVAEVQDLYRRYPQGHVLAVQAEAAAQIDHMGSETRRLSHRLGFSRVPVTWVILSITALVALFTALGDNLETIRHLSFLDFRIRGDYGYFSTLEQMLGTGQYWRLITPIFVHFGILHLAMNSLWFWELGRRIELHQGSILLAVLVLLFGLTSNLAQYFYGGPGVFGGLSGVLYGLLGHCWLHQRLAPTEAYQLPQGVVGLMLIWLLVCLSGLVETLSFGAMSIANAAHVAGLLIGCATGTLSGYYARTQHSRAE</sequence>
<dbReference type="PANTHER" id="PTHR43066:SF26">
    <property type="entry name" value="RHOMBOID PROTEASE GLPG"/>
    <property type="match status" value="1"/>
</dbReference>
<dbReference type="SUPFAM" id="SSF144091">
    <property type="entry name" value="Rhomboid-like"/>
    <property type="match status" value="1"/>
</dbReference>
<keyword evidence="4 7" id="KW-0812">Transmembrane</keyword>
<keyword evidence="6 7" id="KW-0472">Membrane</keyword>
<evidence type="ECO:0000256" key="4">
    <source>
        <dbReference type="ARBA" id="ARBA00022692"/>
    </source>
</evidence>
<evidence type="ECO:0000256" key="6">
    <source>
        <dbReference type="ARBA" id="ARBA00023136"/>
    </source>
</evidence>
<evidence type="ECO:0000256" key="1">
    <source>
        <dbReference type="ARBA" id="ARBA00004141"/>
    </source>
</evidence>
<name>A0A562I2N0_9GAMM</name>
<evidence type="ECO:0000256" key="3">
    <source>
        <dbReference type="ARBA" id="ARBA00022519"/>
    </source>
</evidence>
<evidence type="ECO:0000256" key="5">
    <source>
        <dbReference type="ARBA" id="ARBA00022989"/>
    </source>
</evidence>
<reference evidence="10 11" key="1">
    <citation type="submission" date="2019-07" db="EMBL/GenBank/DDBJ databases">
        <title>Genomic Encyclopedia of Type Strains, Phase I: the one thousand microbial genomes (KMG-I) project.</title>
        <authorList>
            <person name="Kyrpides N."/>
        </authorList>
    </citation>
    <scope>NUCLEOTIDE SEQUENCE [LARGE SCALE GENOMIC DNA]</scope>
    <source>
        <strain evidence="10 11">DSM 375</strain>
    </source>
</reference>